<keyword evidence="2" id="KW-1185">Reference proteome</keyword>
<comment type="caution">
    <text evidence="1">The sequence shown here is derived from an EMBL/GenBank/DDBJ whole genome shotgun (WGS) entry which is preliminary data.</text>
</comment>
<dbReference type="Proteomes" id="UP000187455">
    <property type="component" value="Unassembled WGS sequence"/>
</dbReference>
<sequence length="202" mass="23072">MVYKKIIIEEPDSGTSLRNFALLKFRDIFTSRKDIFDAIKDGSITINEKSSPDNQSLKNGDEVICNFRKDLKIKKNLLNLGVRLIHEGPLKFYSHYSQESNIPCSHKEKNQYLVLWKPVGLSITEIQKSAQFFSSHFNPDIPSKEDNRDLQIPDLDSAKFLQDFIKNSLVDRCKNNDGGFVVVNQIEKAASGLMFTPDLCKK</sequence>
<dbReference type="OrthoDB" id="10656769at2759"/>
<dbReference type="EMBL" id="LSSL01002807">
    <property type="protein sequence ID" value="OLY81079.1"/>
    <property type="molecule type" value="Genomic_DNA"/>
</dbReference>
<evidence type="ECO:0000313" key="1">
    <source>
        <dbReference type="EMBL" id="OLY81079.1"/>
    </source>
</evidence>
<protein>
    <recommendedName>
        <fullName evidence="3">RNA-binding S4 domain-containing protein</fullName>
    </recommendedName>
</protein>
<gene>
    <name evidence="1" type="ORF">AYI68_g4822</name>
</gene>
<organism evidence="1 2">
    <name type="scientific">Smittium mucronatum</name>
    <dbReference type="NCBI Taxonomy" id="133383"/>
    <lineage>
        <taxon>Eukaryota</taxon>
        <taxon>Fungi</taxon>
        <taxon>Fungi incertae sedis</taxon>
        <taxon>Zoopagomycota</taxon>
        <taxon>Kickxellomycotina</taxon>
        <taxon>Harpellomycetes</taxon>
        <taxon>Harpellales</taxon>
        <taxon>Legeriomycetaceae</taxon>
        <taxon>Smittium</taxon>
    </lineage>
</organism>
<evidence type="ECO:0008006" key="3">
    <source>
        <dbReference type="Google" id="ProtNLM"/>
    </source>
</evidence>
<dbReference type="AlphaFoldDB" id="A0A1R0GW21"/>
<reference evidence="1 2" key="1">
    <citation type="journal article" date="2016" name="Mol. Biol. Evol.">
        <title>Genome-Wide Survey of Gut Fungi (Harpellales) Reveals the First Horizontally Transferred Ubiquitin Gene from a Mosquito Host.</title>
        <authorList>
            <person name="Wang Y."/>
            <person name="White M.M."/>
            <person name="Kvist S."/>
            <person name="Moncalvo J.M."/>
        </authorList>
    </citation>
    <scope>NUCLEOTIDE SEQUENCE [LARGE SCALE GENOMIC DNA]</scope>
    <source>
        <strain evidence="1 2">ALG-7-W6</strain>
    </source>
</reference>
<proteinExistence type="predicted"/>
<accession>A0A1R0GW21</accession>
<name>A0A1R0GW21_9FUNG</name>
<evidence type="ECO:0000313" key="2">
    <source>
        <dbReference type="Proteomes" id="UP000187455"/>
    </source>
</evidence>